<gene>
    <name evidence="2" type="ORF">J4E00_28035</name>
</gene>
<accession>A0ABS3QNT8</accession>
<organism evidence="2 3">
    <name type="scientific">Hymenobacter negativus</name>
    <dbReference type="NCBI Taxonomy" id="2795026"/>
    <lineage>
        <taxon>Bacteria</taxon>
        <taxon>Pseudomonadati</taxon>
        <taxon>Bacteroidota</taxon>
        <taxon>Cytophagia</taxon>
        <taxon>Cytophagales</taxon>
        <taxon>Hymenobacteraceae</taxon>
        <taxon>Hymenobacter</taxon>
    </lineage>
</organism>
<evidence type="ECO:0000313" key="3">
    <source>
        <dbReference type="Proteomes" id="UP000664369"/>
    </source>
</evidence>
<dbReference type="NCBIfam" id="TIGR04183">
    <property type="entry name" value="Por_Secre_tail"/>
    <property type="match status" value="1"/>
</dbReference>
<dbReference type="NCBIfam" id="TIGR02608">
    <property type="entry name" value="delta_60_rpt"/>
    <property type="match status" value="4"/>
</dbReference>
<comment type="caution">
    <text evidence="2">The sequence shown here is derived from an EMBL/GenBank/DDBJ whole genome shotgun (WGS) entry which is preliminary data.</text>
</comment>
<dbReference type="EMBL" id="JAGETZ010000023">
    <property type="protein sequence ID" value="MBO2012945.1"/>
    <property type="molecule type" value="Genomic_DNA"/>
</dbReference>
<evidence type="ECO:0000256" key="1">
    <source>
        <dbReference type="SAM" id="SignalP"/>
    </source>
</evidence>
<sequence>MLITTRVSIVAALFTVQATLFSSALCAQQLDPGFHAPVFAPLPLYATPSVIKVVRQADGRYIVAGKFQSVDGHVTDCLARLLADGRVDTTFAYRPAQAVQAQGGWSALAVQADGKVLAALYSAAPQGRLMRLLPSGLPDASFQPAMGSRPQGHLFSDITVQPDGKLLLGGTITDSLGHNGLVRLLPTGRVDASFNPPSVPLGSMAVSMMVSIVLEPNGRIVYSRSSFDLSNPITSMTRLLASGRPDSTFAFTVAPFPQSIQISKVVRCPNGSYALAGFFSSKAVARITSSGAWDMAFPFSASCYAITIGFTSSNPIGGLAVQPDGRILVSGALLTLATNQASIIQTYSTGGDDPSFNPDFIYTPYQSPYNPTIHNNAKAYDLLMEPSGKLLVAGDFTQAGTAPHTGLARLLPAAPLATRGAAANTALLDVWPVPTHTTLNVQLPAGPLPQQVALLDATGRAVLAHRPQSGKLTFDTTALPAGLYVLRVLNADGSAVSRRVVRY</sequence>
<dbReference type="InterPro" id="IPR013431">
    <property type="entry name" value="Delta_60_rpt"/>
</dbReference>
<feature type="signal peptide" evidence="1">
    <location>
        <begin position="1"/>
        <end position="27"/>
    </location>
</feature>
<dbReference type="Gene3D" id="2.80.10.50">
    <property type="match status" value="2"/>
</dbReference>
<feature type="chain" id="PRO_5047015364" evidence="1">
    <location>
        <begin position="28"/>
        <end position="503"/>
    </location>
</feature>
<name>A0ABS3QNT8_9BACT</name>
<keyword evidence="3" id="KW-1185">Reference proteome</keyword>
<dbReference type="SUPFAM" id="SSF63829">
    <property type="entry name" value="Calcium-dependent phosphotriesterase"/>
    <property type="match status" value="1"/>
</dbReference>
<dbReference type="Proteomes" id="UP000664369">
    <property type="component" value="Unassembled WGS sequence"/>
</dbReference>
<dbReference type="InterPro" id="IPR026444">
    <property type="entry name" value="Secre_tail"/>
</dbReference>
<reference evidence="2 3" key="1">
    <citation type="submission" date="2021-03" db="EMBL/GenBank/DDBJ databases">
        <authorList>
            <person name="Kim M.K."/>
        </authorList>
    </citation>
    <scope>NUCLEOTIDE SEQUENCE [LARGE SCALE GENOMIC DNA]</scope>
    <source>
        <strain evidence="2 3">BT442</strain>
    </source>
</reference>
<keyword evidence="1" id="KW-0732">Signal</keyword>
<dbReference type="Pfam" id="PF17164">
    <property type="entry name" value="DUF5122"/>
    <property type="match status" value="4"/>
</dbReference>
<protein>
    <submittedName>
        <fullName evidence="2">T9SS type A sorting domain-containing protein</fullName>
    </submittedName>
</protein>
<evidence type="ECO:0000313" key="2">
    <source>
        <dbReference type="EMBL" id="MBO2012945.1"/>
    </source>
</evidence>
<proteinExistence type="predicted"/>
<dbReference type="RefSeq" id="WP_208178685.1">
    <property type="nucleotide sequence ID" value="NZ_JAGETZ010000023.1"/>
</dbReference>